<sequence length="450" mass="49776">MGIPKSGTAVYDYCQSSVYRLQVRLTIARYNLKEREFPMNLSATLLVSFWGGNILSSFDFLGLTQQSFMPDIVTAPIAEDEFLNRVPPAFEHLSISFIKDNLAVIPGEWDAGDIKTPFYDIQSNHAQFQNILSKIKSTDFIAWDSSFFNIIGPHAKLEKIQSFEGEPLHVHEAPTFVPETNELFYADTSVTGWLWAINVDTYETRKVPTNPPLANVNGARYHNGRVYAATNGGTIRAIYSINPLDGTTTAVVNNVRGRHLNSPNDLIFDKNSDMWFTDPSYGWFQGLSGVQPPELPDSVYFLDMKSKALVTVSNSVVTTPNGLALAPDESTLYVADSNSTAGRPLMHHPASLRNIWAFDVCGSLLSNPRLIYQTESGWPDGLQVTKNGYLMIAALGGIDVVDPKSGKLLGKINTPGDIIYNLAPGPLRGAQRMWLLTGRDFIYSALLKDI</sequence>
<comment type="caution">
    <text evidence="2">The sequence shown here is derived from an EMBL/GenBank/DDBJ whole genome shotgun (WGS) entry which is preliminary data.</text>
</comment>
<dbReference type="PANTHER" id="PTHR47064">
    <property type="entry name" value="PUTATIVE (AFU_ORTHOLOGUE AFUA_1G08990)-RELATED"/>
    <property type="match status" value="1"/>
</dbReference>
<evidence type="ECO:0000313" key="3">
    <source>
        <dbReference type="Proteomes" id="UP000053095"/>
    </source>
</evidence>
<name>A0A6V8HE22_TALPI</name>
<proteinExistence type="predicted"/>
<evidence type="ECO:0000313" key="2">
    <source>
        <dbReference type="EMBL" id="GAM39523.1"/>
    </source>
</evidence>
<accession>A0A6V8HE22</accession>
<gene>
    <name evidence="2" type="ORF">TCE0_034r11147</name>
</gene>
<dbReference type="SUPFAM" id="SSF63829">
    <property type="entry name" value="Calcium-dependent phosphotriesterase"/>
    <property type="match status" value="1"/>
</dbReference>
<dbReference type="InterPro" id="IPR011042">
    <property type="entry name" value="6-blade_b-propeller_TolB-like"/>
</dbReference>
<dbReference type="Proteomes" id="UP000053095">
    <property type="component" value="Unassembled WGS sequence"/>
</dbReference>
<evidence type="ECO:0000259" key="1">
    <source>
        <dbReference type="Pfam" id="PF08450"/>
    </source>
</evidence>
<dbReference type="InterPro" id="IPR052988">
    <property type="entry name" value="Oryzine_lactonohydrolase"/>
</dbReference>
<feature type="domain" description="SMP-30/Gluconolactonase/LRE-like region" evidence="1">
    <location>
        <begin position="172"/>
        <end position="423"/>
    </location>
</feature>
<protein>
    <recommendedName>
        <fullName evidence="1">SMP-30/Gluconolactonase/LRE-like region domain-containing protein</fullName>
    </recommendedName>
</protein>
<reference evidence="3" key="1">
    <citation type="journal article" date="2015" name="Genome Announc.">
        <title>Draft genome sequence of Talaromyces cellulolyticus strain Y-94, a source of lignocellulosic biomass-degrading enzymes.</title>
        <authorList>
            <person name="Fujii T."/>
            <person name="Koike H."/>
            <person name="Sawayama S."/>
            <person name="Yano S."/>
            <person name="Inoue H."/>
        </authorList>
    </citation>
    <scope>NUCLEOTIDE SEQUENCE [LARGE SCALE GENOMIC DNA]</scope>
    <source>
        <strain evidence="3">Y-94</strain>
    </source>
</reference>
<dbReference type="AlphaFoldDB" id="A0A6V8HE22"/>
<dbReference type="InterPro" id="IPR013658">
    <property type="entry name" value="SGL"/>
</dbReference>
<keyword evidence="3" id="KW-1185">Reference proteome</keyword>
<dbReference type="EMBL" id="DF933830">
    <property type="protein sequence ID" value="GAM39523.1"/>
    <property type="molecule type" value="Genomic_DNA"/>
</dbReference>
<dbReference type="PANTHER" id="PTHR47064:SF2">
    <property type="entry name" value="SMP-30_GLUCONOLACTONASE_LRE-LIKE REGION DOMAIN-CONTAINING PROTEIN-RELATED"/>
    <property type="match status" value="1"/>
</dbReference>
<organism evidence="2 3">
    <name type="scientific">Talaromyces pinophilus</name>
    <name type="common">Penicillium pinophilum</name>
    <dbReference type="NCBI Taxonomy" id="128442"/>
    <lineage>
        <taxon>Eukaryota</taxon>
        <taxon>Fungi</taxon>
        <taxon>Dikarya</taxon>
        <taxon>Ascomycota</taxon>
        <taxon>Pezizomycotina</taxon>
        <taxon>Eurotiomycetes</taxon>
        <taxon>Eurotiomycetidae</taxon>
        <taxon>Eurotiales</taxon>
        <taxon>Trichocomaceae</taxon>
        <taxon>Talaromyces</taxon>
        <taxon>Talaromyces sect. Talaromyces</taxon>
    </lineage>
</organism>
<dbReference type="Gene3D" id="2.120.10.30">
    <property type="entry name" value="TolB, C-terminal domain"/>
    <property type="match status" value="1"/>
</dbReference>
<dbReference type="Pfam" id="PF08450">
    <property type="entry name" value="SGL"/>
    <property type="match status" value="1"/>
</dbReference>